<dbReference type="InterPro" id="IPR050498">
    <property type="entry name" value="Ycf3"/>
</dbReference>
<organism evidence="4 5">
    <name type="scientific">Hydrogenobacter hydrogenophilus</name>
    <dbReference type="NCBI Taxonomy" id="35835"/>
    <lineage>
        <taxon>Bacteria</taxon>
        <taxon>Pseudomonadati</taxon>
        <taxon>Aquificota</taxon>
        <taxon>Aquificia</taxon>
        <taxon>Aquificales</taxon>
        <taxon>Aquificaceae</taxon>
        <taxon>Hydrogenobacter</taxon>
    </lineage>
</organism>
<evidence type="ECO:0000256" key="2">
    <source>
        <dbReference type="ARBA" id="ARBA00022803"/>
    </source>
</evidence>
<dbReference type="PANTHER" id="PTHR44858">
    <property type="entry name" value="TETRATRICOPEPTIDE REPEAT PROTEIN 6"/>
    <property type="match status" value="1"/>
</dbReference>
<dbReference type="Pfam" id="PF13174">
    <property type="entry name" value="TPR_6"/>
    <property type="match status" value="1"/>
</dbReference>
<reference evidence="5" key="1">
    <citation type="submission" date="2017-09" db="EMBL/GenBank/DDBJ databases">
        <authorList>
            <person name="Varghese N."/>
            <person name="Submissions S."/>
        </authorList>
    </citation>
    <scope>NUCLEOTIDE SEQUENCE [LARGE SCALE GENOMIC DNA]</scope>
    <source>
        <strain evidence="5">DSM 2913</strain>
    </source>
</reference>
<dbReference type="SUPFAM" id="SSF48452">
    <property type="entry name" value="TPR-like"/>
    <property type="match status" value="3"/>
</dbReference>
<dbReference type="Pfam" id="PF13181">
    <property type="entry name" value="TPR_8"/>
    <property type="match status" value="1"/>
</dbReference>
<feature type="repeat" description="TPR" evidence="3">
    <location>
        <begin position="523"/>
        <end position="556"/>
    </location>
</feature>
<proteinExistence type="predicted"/>
<dbReference type="OrthoDB" id="8292at2"/>
<name>A0A285NWW2_9AQUI</name>
<dbReference type="Proteomes" id="UP000218627">
    <property type="component" value="Unassembled WGS sequence"/>
</dbReference>
<evidence type="ECO:0000256" key="1">
    <source>
        <dbReference type="ARBA" id="ARBA00022737"/>
    </source>
</evidence>
<evidence type="ECO:0000256" key="3">
    <source>
        <dbReference type="PROSITE-ProRule" id="PRU00339"/>
    </source>
</evidence>
<dbReference type="RefSeq" id="WP_096601311.1">
    <property type="nucleotide sequence ID" value="NZ_OBEN01000003.1"/>
</dbReference>
<protein>
    <submittedName>
        <fullName evidence="4">Tetratricopeptide repeat-containing protein</fullName>
    </submittedName>
</protein>
<dbReference type="AlphaFoldDB" id="A0A285NWW2"/>
<dbReference type="InterPro" id="IPR011990">
    <property type="entry name" value="TPR-like_helical_dom_sf"/>
</dbReference>
<dbReference type="SMART" id="SM00028">
    <property type="entry name" value="TPR"/>
    <property type="match status" value="3"/>
</dbReference>
<evidence type="ECO:0000313" key="5">
    <source>
        <dbReference type="Proteomes" id="UP000218627"/>
    </source>
</evidence>
<dbReference type="Gene3D" id="1.25.40.10">
    <property type="entry name" value="Tetratricopeptide repeat domain"/>
    <property type="match status" value="4"/>
</dbReference>
<evidence type="ECO:0000313" key="4">
    <source>
        <dbReference type="EMBL" id="SNZ13527.1"/>
    </source>
</evidence>
<keyword evidence="2 3" id="KW-0802">TPR repeat</keyword>
<accession>A0A285NWW2</accession>
<dbReference type="EMBL" id="OBEN01000003">
    <property type="protein sequence ID" value="SNZ13527.1"/>
    <property type="molecule type" value="Genomic_DNA"/>
</dbReference>
<dbReference type="InterPro" id="IPR019734">
    <property type="entry name" value="TPR_rpt"/>
</dbReference>
<gene>
    <name evidence="4" type="ORF">SAMN06265353_0770</name>
</gene>
<keyword evidence="1" id="KW-0677">Repeat</keyword>
<dbReference type="PANTHER" id="PTHR44858:SF1">
    <property type="entry name" value="UDP-N-ACETYLGLUCOSAMINE--PEPTIDE N-ACETYLGLUCOSAMINYLTRANSFERASE SPINDLY-RELATED"/>
    <property type="match status" value="1"/>
</dbReference>
<keyword evidence="5" id="KW-1185">Reference proteome</keyword>
<sequence>MWKLIRLFSLLLCGLFLVSADIKKEFDVSVQLIGKSTEEKPKLLPPETLQIQEDKSINLSYRLLEPPDKLEQTQIKPLKEEGGISCGEPKDRTSYRLGVDYYLEGKYGPAKEELSKVVAMPSPFKPMAEYVLGVIYAKEGKEDKALELFSDSCKYSHMYQKASCESYYALSFKLTGRVPQNKDPMWEAVANIKSGIISKPSCTDAVFKEYCQYVLEFYEGKEGNKYTDSLRLRKAIVLYQKGKTLQAEEIFKEYSTPAKPYRDIALYYLGVISAERGDNKGALSYASILETINPPLSENLYGIVSSKNVLLSRLTYSITGDKRFLDRAGIIAYNSGDYRLAVYNFLESGNVLYAVYSYIKLGEYAKAYELLRQKNRKSKEEYQWYLESAYWSDKSLEPILDEIRDRYPDLYREYTGWFYFKKGDWDKAVIYLDDPYYKALAYFNMKDYNQVLQLLQNRNSLKERLLKAKSALFLGDTKLARSFLTEKGDEELYLIGLSYFLEGNYQASIHYFNSISQNSPLKPKALLKLGDALYNEGKLDLAKEYYYQVLSNYPNSEYAKYATLALIGMGGKEIGDKQMETLLENYLKNYPNSPMSDELRYQLAKTYIKSGQEEKAKAILIELMNSPLKYKAILELAHLERDPGKKAVLLYKVYKEGNAQERKQARDELIEFYTQVGDKKSIADLLAEGEDEDKVKAIGIYMSLGDDQDAQRLAKALMQKRYRTQEFETYLLELYKTSQDRSYLDYLKLSKDPQIRPQALYLSALDYLKENEKRKALEDLVDITVNHKDSPLYNKAVIEGAKVLIELNAKRDASCFLEKANLETASKEELSVINSLRRELPKCEVR</sequence>
<dbReference type="PROSITE" id="PS50005">
    <property type="entry name" value="TPR"/>
    <property type="match status" value="1"/>
</dbReference>